<feature type="domain" description="Protein kinase" evidence="8">
    <location>
        <begin position="825"/>
        <end position="1166"/>
    </location>
</feature>
<dbReference type="PROSITE" id="PS00108">
    <property type="entry name" value="PROTEIN_KINASE_ST"/>
    <property type="match status" value="1"/>
</dbReference>
<dbReference type="Gene3D" id="1.10.510.10">
    <property type="entry name" value="Transferase(Phosphotransferase) domain 1"/>
    <property type="match status" value="1"/>
</dbReference>
<evidence type="ECO:0000313" key="10">
    <source>
        <dbReference type="Proteomes" id="UP001497392"/>
    </source>
</evidence>
<evidence type="ECO:0000256" key="3">
    <source>
        <dbReference type="ARBA" id="ARBA00022741"/>
    </source>
</evidence>
<dbReference type="InterPro" id="IPR050167">
    <property type="entry name" value="Ser_Thr_protein_kinase"/>
</dbReference>
<dbReference type="InterPro" id="IPR008271">
    <property type="entry name" value="Ser/Thr_kinase_AS"/>
</dbReference>
<evidence type="ECO:0000256" key="7">
    <source>
        <dbReference type="SAM" id="MobiDB-lite"/>
    </source>
</evidence>
<proteinExistence type="predicted"/>
<feature type="region of interest" description="Disordered" evidence="7">
    <location>
        <begin position="813"/>
        <end position="960"/>
    </location>
</feature>
<dbReference type="PANTHER" id="PTHR23257">
    <property type="entry name" value="SERINE-THREONINE PROTEIN KINASE"/>
    <property type="match status" value="1"/>
</dbReference>
<dbReference type="EMBL" id="CAXHTA020000004">
    <property type="protein sequence ID" value="CAL5220628.1"/>
    <property type="molecule type" value="Genomic_DNA"/>
</dbReference>
<feature type="compositionally biased region" description="Polar residues" evidence="7">
    <location>
        <begin position="813"/>
        <end position="827"/>
    </location>
</feature>
<evidence type="ECO:0000256" key="2">
    <source>
        <dbReference type="ARBA" id="ARBA00022679"/>
    </source>
</evidence>
<evidence type="ECO:0000256" key="6">
    <source>
        <dbReference type="PROSITE-ProRule" id="PRU10141"/>
    </source>
</evidence>
<dbReference type="InterPro" id="IPR001245">
    <property type="entry name" value="Ser-Thr/Tyr_kinase_cat_dom"/>
</dbReference>
<sequence>MSAQWVPAAKRSMCGSCAGKIRLSKQTWVSEGTVNIRNGRHVILQADEPKGAQAVLDMGTLVDAIHVGNGSHLELRKLRIPNCASRHVYKPSAHVRLRVAGIFALWPSITLAINSSMSFSDSVFYYWSDKEWDSCDKFRSAATGVLNPKGFPDMLEWTGSDTTVFIRGSQNTSQALIDMVKNKTYVEAFNTTRTNHTLVCLPDPFTDVVGGVPYMTILGILSTIALAAGIAQYMGLIELRPSVVASVHGSSRNHTVPILGSNGQIIGFGSRGSMESGAHPSHPSAVEHLSGVLRERQKALLGGLELGELLGRGSFGKVYKGRWRGAMVAVKIVTHDRTLATLAETLRESALSTSIQHPNVVTTFKVRTIRSQGGSNDQASAALTWTTAEEGCLDKAAGGQGQLLARAMSIAGTKPAKLGRTESGNLEFTPSLGPGIPAHTSAPHTGASRSLPQQTHDSAASSASLTPPRSGYPSRSLPATPPGSKQTKDSGLLGTSISLLQRSSRGSAGTASSERGASPEGARSMDTSQLAAKAFGAAGQDENAEPLSVALQMKAAAAIAAELPAATGEAAETLEAKVQDISANSQARRDSDAASAAQGPASQADRENDDRFPLELTRSSSRRLRGSLEPPAVPGRAPKAAQDDIGSAPKPSYLSLEDDEPQPLSMSIKGGLPIQEPIQEEQSEPDQEVQDADEPEPLSMSMKGGSLRTYAAPPPAEDSHADEPEPLSWGRKPAARPAESSAQEDGADEPEPLSLSRKSRSKPPSLSDLSGSGSQLHDGQSDAASSINGTGLGSDSSLRGSAESYKGLLVSARQNAQPATSGFTSGGPQVLGSGQPGQPDEPRTAAELEPEPLEATRKPSSAPQSIRAGTPRPADRLRPPGLPTPRKRSASIGIPGTLSAIASKMPSFGRKSPSVLPSTPEDGPGILGSSESKPLVPTELQDGHSTGMHGSAAAQIQKAAEDDGPELLETWLILEYCDQGSFDHAIRSGKFNKDLAAGVLCLMDIAAGMEHLHSLGVLHADLKGANVLLKSSAVSNYDKRGYSCKLADFGLSRVMEHNSTHISTSTFGTAAYMPAELLMEGKMTKAADVYSFAMLMHELLTGQQLFEGMRQSQIICKVITGWRPEIPKGSNHAFAGLMSECWDASLERRPHFPEILLRLRGIYKELRMAAG</sequence>
<keyword evidence="2" id="KW-0808">Transferase</keyword>
<feature type="compositionally biased region" description="Low complexity" evidence="7">
    <location>
        <begin position="752"/>
        <end position="782"/>
    </location>
</feature>
<feature type="compositionally biased region" description="Polar residues" evidence="7">
    <location>
        <begin position="783"/>
        <end position="799"/>
    </location>
</feature>
<name>A0ABP1FKY8_9CHLO</name>
<dbReference type="PROSITE" id="PS00107">
    <property type="entry name" value="PROTEIN_KINASE_ATP"/>
    <property type="match status" value="1"/>
</dbReference>
<reference evidence="9 10" key="1">
    <citation type="submission" date="2024-06" db="EMBL/GenBank/DDBJ databases">
        <authorList>
            <person name="Kraege A."/>
            <person name="Thomma B."/>
        </authorList>
    </citation>
    <scope>NUCLEOTIDE SEQUENCE [LARGE SCALE GENOMIC DNA]</scope>
</reference>
<keyword evidence="4" id="KW-0418">Kinase</keyword>
<dbReference type="InterPro" id="IPR011009">
    <property type="entry name" value="Kinase-like_dom_sf"/>
</dbReference>
<evidence type="ECO:0000256" key="5">
    <source>
        <dbReference type="ARBA" id="ARBA00022840"/>
    </source>
</evidence>
<evidence type="ECO:0000313" key="9">
    <source>
        <dbReference type="EMBL" id="CAL5220628.1"/>
    </source>
</evidence>
<dbReference type="InterPro" id="IPR017441">
    <property type="entry name" value="Protein_kinase_ATP_BS"/>
</dbReference>
<feature type="compositionally biased region" description="Basic and acidic residues" evidence="7">
    <location>
        <begin position="604"/>
        <end position="613"/>
    </location>
</feature>
<keyword evidence="10" id="KW-1185">Reference proteome</keyword>
<feature type="compositionally biased region" description="Acidic residues" evidence="7">
    <location>
        <begin position="678"/>
        <end position="696"/>
    </location>
</feature>
<dbReference type="SMART" id="SM00220">
    <property type="entry name" value="S_TKc"/>
    <property type="match status" value="1"/>
</dbReference>
<dbReference type="Gene3D" id="3.30.200.20">
    <property type="entry name" value="Phosphorylase Kinase, domain 1"/>
    <property type="match status" value="1"/>
</dbReference>
<protein>
    <submittedName>
        <fullName evidence="9">G2671 protein</fullName>
    </submittedName>
</protein>
<gene>
    <name evidence="9" type="primary">g2671</name>
    <name evidence="9" type="ORF">VP750_LOCUS2287</name>
</gene>
<feature type="compositionally biased region" description="Low complexity" evidence="7">
    <location>
        <begin position="502"/>
        <end position="518"/>
    </location>
</feature>
<feature type="binding site" evidence="6">
    <location>
        <position position="331"/>
    </location>
    <ligand>
        <name>ATP</name>
        <dbReference type="ChEBI" id="CHEBI:30616"/>
    </ligand>
</feature>
<evidence type="ECO:0000256" key="1">
    <source>
        <dbReference type="ARBA" id="ARBA00022527"/>
    </source>
</evidence>
<keyword evidence="5 6" id="KW-0067">ATP-binding</keyword>
<dbReference type="Pfam" id="PF07714">
    <property type="entry name" value="PK_Tyr_Ser-Thr"/>
    <property type="match status" value="2"/>
</dbReference>
<feature type="compositionally biased region" description="Low complexity" evidence="7">
    <location>
        <begin position="593"/>
        <end position="603"/>
    </location>
</feature>
<accession>A0ABP1FKY8</accession>
<keyword evidence="3 6" id="KW-0547">Nucleotide-binding</keyword>
<dbReference type="PANTHER" id="PTHR23257:SF958">
    <property type="entry name" value="SERINE_THREONINE-PROTEIN KINASE WNK4"/>
    <property type="match status" value="1"/>
</dbReference>
<comment type="caution">
    <text evidence="9">The sequence shown here is derived from an EMBL/GenBank/DDBJ whole genome shotgun (WGS) entry which is preliminary data.</text>
</comment>
<feature type="region of interest" description="Disordered" evidence="7">
    <location>
        <begin position="415"/>
        <end position="526"/>
    </location>
</feature>
<dbReference type="PROSITE" id="PS50011">
    <property type="entry name" value="PROTEIN_KINASE_DOM"/>
    <property type="match status" value="1"/>
</dbReference>
<evidence type="ECO:0000259" key="8">
    <source>
        <dbReference type="PROSITE" id="PS50011"/>
    </source>
</evidence>
<organism evidence="9 10">
    <name type="scientific">Coccomyxa viridis</name>
    <dbReference type="NCBI Taxonomy" id="1274662"/>
    <lineage>
        <taxon>Eukaryota</taxon>
        <taxon>Viridiplantae</taxon>
        <taxon>Chlorophyta</taxon>
        <taxon>core chlorophytes</taxon>
        <taxon>Trebouxiophyceae</taxon>
        <taxon>Trebouxiophyceae incertae sedis</taxon>
        <taxon>Coccomyxaceae</taxon>
        <taxon>Coccomyxa</taxon>
    </lineage>
</organism>
<feature type="region of interest" description="Disordered" evidence="7">
    <location>
        <begin position="581"/>
        <end position="800"/>
    </location>
</feature>
<dbReference type="InterPro" id="IPR000719">
    <property type="entry name" value="Prot_kinase_dom"/>
</dbReference>
<keyword evidence="1" id="KW-0723">Serine/threonine-protein kinase</keyword>
<dbReference type="Proteomes" id="UP001497392">
    <property type="component" value="Unassembled WGS sequence"/>
</dbReference>
<feature type="compositionally biased region" description="Polar residues" evidence="7">
    <location>
        <begin position="447"/>
        <end position="467"/>
    </location>
</feature>
<evidence type="ECO:0000256" key="4">
    <source>
        <dbReference type="ARBA" id="ARBA00022777"/>
    </source>
</evidence>
<dbReference type="SUPFAM" id="SSF56112">
    <property type="entry name" value="Protein kinase-like (PK-like)"/>
    <property type="match status" value="1"/>
</dbReference>